<dbReference type="PROSITE" id="PS50929">
    <property type="entry name" value="ABC_TM1F"/>
    <property type="match status" value="2"/>
</dbReference>
<feature type="transmembrane region" description="Helical" evidence="11">
    <location>
        <begin position="871"/>
        <end position="891"/>
    </location>
</feature>
<dbReference type="InterPro" id="IPR017871">
    <property type="entry name" value="ABC_transporter-like_CS"/>
</dbReference>
<dbReference type="PROSITE" id="PS50893">
    <property type="entry name" value="ABC_TRANSPORTER_2"/>
    <property type="match status" value="2"/>
</dbReference>
<dbReference type="Pfam" id="PF00005">
    <property type="entry name" value="ABC_tran"/>
    <property type="match status" value="2"/>
</dbReference>
<keyword evidence="9 11" id="KW-0472">Membrane</keyword>
<dbReference type="InterPro" id="IPR003593">
    <property type="entry name" value="AAA+_ATPase"/>
</dbReference>
<reference evidence="14" key="1">
    <citation type="submission" date="2020-05" db="EMBL/GenBank/DDBJ databases">
        <title>Phylogenomic resolution of chytrid fungi.</title>
        <authorList>
            <person name="Stajich J.E."/>
            <person name="Amses K."/>
            <person name="Simmons R."/>
            <person name="Seto K."/>
            <person name="Myers J."/>
            <person name="Bonds A."/>
            <person name="Quandt C.A."/>
            <person name="Barry K."/>
            <person name="Liu P."/>
            <person name="Grigoriev I."/>
            <person name="Longcore J.E."/>
            <person name="James T.Y."/>
        </authorList>
    </citation>
    <scope>NUCLEOTIDE SEQUENCE</scope>
    <source>
        <strain evidence="14">JEL0513</strain>
    </source>
</reference>
<dbReference type="SUPFAM" id="SSF90123">
    <property type="entry name" value="ABC transporter transmembrane region"/>
    <property type="match status" value="2"/>
</dbReference>
<evidence type="ECO:0000256" key="1">
    <source>
        <dbReference type="ARBA" id="ARBA00004141"/>
    </source>
</evidence>
<gene>
    <name evidence="14" type="primary">ABCC4_3</name>
    <name evidence="14" type="ORF">HK100_011891</name>
</gene>
<keyword evidence="8 11" id="KW-1133">Transmembrane helix</keyword>
<feature type="domain" description="ABC transmembrane type-1" evidence="13">
    <location>
        <begin position="102"/>
        <end position="380"/>
    </location>
</feature>
<dbReference type="Gene3D" id="3.40.50.300">
    <property type="entry name" value="P-loop containing nucleotide triphosphate hydrolases"/>
    <property type="match status" value="2"/>
</dbReference>
<accession>A0AAD5T3G6</accession>
<evidence type="ECO:0000256" key="10">
    <source>
        <dbReference type="SAM" id="MobiDB-lite"/>
    </source>
</evidence>
<dbReference type="EMBL" id="JADGJH010000791">
    <property type="protein sequence ID" value="KAJ3122663.1"/>
    <property type="molecule type" value="Genomic_DNA"/>
</dbReference>
<protein>
    <submittedName>
        <fullName evidence="14">Multidrug resistance-associated protein 4</fullName>
    </submittedName>
</protein>
<feature type="region of interest" description="Disordered" evidence="10">
    <location>
        <begin position="1"/>
        <end position="22"/>
    </location>
</feature>
<dbReference type="Pfam" id="PF00664">
    <property type="entry name" value="ABC_membrane"/>
    <property type="match status" value="2"/>
</dbReference>
<evidence type="ECO:0000259" key="12">
    <source>
        <dbReference type="PROSITE" id="PS50893"/>
    </source>
</evidence>
<dbReference type="InterPro" id="IPR011527">
    <property type="entry name" value="ABC1_TM_dom"/>
</dbReference>
<evidence type="ECO:0000256" key="4">
    <source>
        <dbReference type="ARBA" id="ARBA00022692"/>
    </source>
</evidence>
<dbReference type="FunFam" id="3.40.50.300:FF:000973">
    <property type="entry name" value="Multidrug resistance-associated protein 4"/>
    <property type="match status" value="1"/>
</dbReference>
<dbReference type="InterPro" id="IPR044726">
    <property type="entry name" value="ABCC_6TM_D2"/>
</dbReference>
<feature type="transmembrane region" description="Helical" evidence="11">
    <location>
        <begin position="95"/>
        <end position="117"/>
    </location>
</feature>
<evidence type="ECO:0000256" key="2">
    <source>
        <dbReference type="ARBA" id="ARBA00009726"/>
    </source>
</evidence>
<dbReference type="FunFam" id="3.40.50.300:FF:000163">
    <property type="entry name" value="Multidrug resistance-associated protein member 4"/>
    <property type="match status" value="1"/>
</dbReference>
<dbReference type="GO" id="GO:0016020">
    <property type="term" value="C:membrane"/>
    <property type="evidence" value="ECO:0007669"/>
    <property type="project" value="UniProtKB-SubCell"/>
</dbReference>
<evidence type="ECO:0000256" key="3">
    <source>
        <dbReference type="ARBA" id="ARBA00022448"/>
    </source>
</evidence>
<dbReference type="PANTHER" id="PTHR24223:SF456">
    <property type="entry name" value="MULTIDRUG RESISTANCE-ASSOCIATED PROTEIN LETHAL(2)03659"/>
    <property type="match status" value="1"/>
</dbReference>
<evidence type="ECO:0000256" key="8">
    <source>
        <dbReference type="ARBA" id="ARBA00022989"/>
    </source>
</evidence>
<evidence type="ECO:0000259" key="13">
    <source>
        <dbReference type="PROSITE" id="PS50929"/>
    </source>
</evidence>
<feature type="domain" description="ABC transporter" evidence="12">
    <location>
        <begin position="1055"/>
        <end position="1294"/>
    </location>
</feature>
<dbReference type="SMART" id="SM00382">
    <property type="entry name" value="AAA"/>
    <property type="match status" value="2"/>
</dbReference>
<feature type="domain" description="ABC transporter" evidence="12">
    <location>
        <begin position="457"/>
        <end position="687"/>
    </location>
</feature>
<comment type="caution">
    <text evidence="14">The sequence shown here is derived from an EMBL/GenBank/DDBJ whole genome shotgun (WGS) entry which is preliminary data.</text>
</comment>
<dbReference type="GO" id="GO:0140359">
    <property type="term" value="F:ABC-type transporter activity"/>
    <property type="evidence" value="ECO:0007669"/>
    <property type="project" value="InterPro"/>
</dbReference>
<name>A0AAD5T3G6_9FUNG</name>
<evidence type="ECO:0000256" key="9">
    <source>
        <dbReference type="ARBA" id="ARBA00023136"/>
    </source>
</evidence>
<dbReference type="GO" id="GO:0016887">
    <property type="term" value="F:ATP hydrolysis activity"/>
    <property type="evidence" value="ECO:0007669"/>
    <property type="project" value="InterPro"/>
</dbReference>
<dbReference type="InterPro" id="IPR027417">
    <property type="entry name" value="P-loop_NTPase"/>
</dbReference>
<comment type="subcellular location">
    <subcellularLocation>
        <location evidence="1">Membrane</location>
        <topology evidence="1">Multi-pass membrane protein</topology>
    </subcellularLocation>
</comment>
<dbReference type="Proteomes" id="UP001211907">
    <property type="component" value="Unassembled WGS sequence"/>
</dbReference>
<dbReference type="PANTHER" id="PTHR24223">
    <property type="entry name" value="ATP-BINDING CASSETTE SUB-FAMILY C"/>
    <property type="match status" value="1"/>
</dbReference>
<feature type="transmembrane region" description="Helical" evidence="11">
    <location>
        <begin position="238"/>
        <end position="257"/>
    </location>
</feature>
<dbReference type="PROSITE" id="PS00211">
    <property type="entry name" value="ABC_TRANSPORTER_1"/>
    <property type="match status" value="1"/>
</dbReference>
<keyword evidence="15" id="KW-1185">Reference proteome</keyword>
<evidence type="ECO:0000256" key="5">
    <source>
        <dbReference type="ARBA" id="ARBA00022737"/>
    </source>
</evidence>
<evidence type="ECO:0000256" key="7">
    <source>
        <dbReference type="ARBA" id="ARBA00022840"/>
    </source>
</evidence>
<feature type="domain" description="ABC transmembrane type-1" evidence="13">
    <location>
        <begin position="750"/>
        <end position="1019"/>
    </location>
</feature>
<dbReference type="CDD" id="cd03250">
    <property type="entry name" value="ABCC_MRP_domain1"/>
    <property type="match status" value="1"/>
</dbReference>
<evidence type="ECO:0000313" key="15">
    <source>
        <dbReference type="Proteomes" id="UP001211907"/>
    </source>
</evidence>
<dbReference type="Gene3D" id="1.20.1560.10">
    <property type="entry name" value="ABC transporter type 1, transmembrane domain"/>
    <property type="match status" value="2"/>
</dbReference>
<proteinExistence type="inferred from homology"/>
<dbReference type="SUPFAM" id="SSF52540">
    <property type="entry name" value="P-loop containing nucleoside triphosphate hydrolases"/>
    <property type="match status" value="2"/>
</dbReference>
<feature type="transmembrane region" description="Helical" evidence="11">
    <location>
        <begin position="137"/>
        <end position="156"/>
    </location>
</feature>
<keyword evidence="7" id="KW-0067">ATP-binding</keyword>
<evidence type="ECO:0000256" key="6">
    <source>
        <dbReference type="ARBA" id="ARBA00022741"/>
    </source>
</evidence>
<evidence type="ECO:0000256" key="11">
    <source>
        <dbReference type="SAM" id="Phobius"/>
    </source>
</evidence>
<feature type="transmembrane region" description="Helical" evidence="11">
    <location>
        <begin position="325"/>
        <end position="345"/>
    </location>
</feature>
<comment type="similarity">
    <text evidence="2">Belongs to the ABC transporter superfamily. ABCC family. Conjugate transporter (TC 3.A.1.208) subfamily.</text>
</comment>
<dbReference type="InterPro" id="IPR036640">
    <property type="entry name" value="ABC1_TM_sf"/>
</dbReference>
<evidence type="ECO:0000313" key="14">
    <source>
        <dbReference type="EMBL" id="KAJ3122663.1"/>
    </source>
</evidence>
<sequence length="1321" mass="146008">MNRKTSLPGSTSEQHQLEAQTPTARENSSFLLRWSFSYITPVIKRGFRNVLKTEDYLPLESNDDASALSNRILSAWTAELQSGVKRPSLAKVSLLVFKTLIVGSALAYLVEMFVKIGEVLTMGALLNWFQNPNGDTYQGYVYGVLLFALGVVHAILHHVEFFLAMRCGMQMRVAFIAAIYKKCLTLSSAHTSSTGLIVNLVSNDVQRFEDASPFAHFIWLGPLEVILMLYFMYTQISYAAFAAVAALLALIPLQGYFGRIFARLRKQTLGLRDERIKSISDSLAGMLVLKVYAWEAAFEKSINGIRDQELSKIRNASYLRAANEAVFFASSSLIEIFAFITFWLIGGVFTPARIFTSIAYMSSIKMSMTNFFPKALQFLSESRISMDRIQEFLSVPDMVSHRNSPEAKELLKQYPANVDIIMENGTFGWTSSSSKTDINNSNQQQQFAEKQPKEFLVSESDFIPGQKSSSSPPSTAILTNINFSIQIGSLVTIVGPVGSGKTSLLNAILGEMSPLNSTTKIAVRSQKIAYCTQTPYILSGTVRDNVTFGLAYDSARFVEVIKVCAMDRDLEMFSNGELTVIGERGVTLSGGQRARLALARAVYSDADLYLLDDPLSAVDTKVGKHLFEECICKFLAGKTRVLVTHQLQFARRGDGDVVVLEQGKVAARGSYVDVIKAEGSVFAAAMKDLEVKASDDGDDGVDNLVVEQSNNPEKTVFVIEDAVNDLAKTKEIVVGTSPLIIKEEVATGLVMTDYFLSRWSLKTNADQRWIGNVGIFLALALGTLTISLVRAELFFQYCINSSEGLFRKMLHSVYRSPMSFFQQNPHGRLMNRFSKDINLADEMLPLTFFDFAQCSFLICGTFAVAIAIVPYVLVTVPIIAFVFVYLLRYYLATSRQIKRIESVTRSPIYATVPSTLEGLSTIRAYGSESRFSSEFMGIQNNNTRIFFCYLSSARWLGLRLDVLSAFFLGLISIGSAALKGPAGVSIGINSGTVGLLLTYSLQLVGTLQWAVRQSAEVENQMVSIERILEYTTLESEAPEITDIVPKDSWPSSGEIKISHMSMAYPTVPGKQILDDISVIIPGGMKVGVVGRTGAGKSSLLQVLFRLVEPTPANSIVLDDLPTSEVGLYHLRSRISIIPQEPFCFKGTLRYNLDPFGIYQDSELWNALDSVELKSSVELMAEKLESPVAENGSNWSVGERQLICLARAILRNSKLIVLDEATSAVDMRTDALVQRAIRSSTGLFASSTVLCIAHRLQTIIDFDRVLVLDYGKVVEYGPPHVLLQKDAEKDSGAWFARMVAQMGDDTQNQLKLAALEKWNETH</sequence>
<organism evidence="14 15">
    <name type="scientific">Physocladia obscura</name>
    <dbReference type="NCBI Taxonomy" id="109957"/>
    <lineage>
        <taxon>Eukaryota</taxon>
        <taxon>Fungi</taxon>
        <taxon>Fungi incertae sedis</taxon>
        <taxon>Chytridiomycota</taxon>
        <taxon>Chytridiomycota incertae sedis</taxon>
        <taxon>Chytridiomycetes</taxon>
        <taxon>Chytridiales</taxon>
        <taxon>Chytriomycetaceae</taxon>
        <taxon>Physocladia</taxon>
    </lineage>
</organism>
<dbReference type="InterPro" id="IPR003439">
    <property type="entry name" value="ABC_transporter-like_ATP-bd"/>
</dbReference>
<keyword evidence="5" id="KW-0677">Repeat</keyword>
<feature type="transmembrane region" description="Helical" evidence="11">
    <location>
        <begin position="960"/>
        <end position="978"/>
    </location>
</feature>
<keyword evidence="3" id="KW-0813">Transport</keyword>
<keyword evidence="4 11" id="KW-0812">Transmembrane</keyword>
<dbReference type="CDD" id="cd03244">
    <property type="entry name" value="ABCC_MRP_domain2"/>
    <property type="match status" value="1"/>
</dbReference>
<dbReference type="CDD" id="cd18580">
    <property type="entry name" value="ABC_6TM_ABCC_D2"/>
    <property type="match status" value="1"/>
</dbReference>
<feature type="transmembrane region" description="Helical" evidence="11">
    <location>
        <begin position="214"/>
        <end position="232"/>
    </location>
</feature>
<dbReference type="GO" id="GO:0005524">
    <property type="term" value="F:ATP binding"/>
    <property type="evidence" value="ECO:0007669"/>
    <property type="project" value="UniProtKB-KW"/>
</dbReference>
<dbReference type="FunFam" id="1.20.1560.10:FF:000013">
    <property type="entry name" value="ABC transporter C family member 2"/>
    <property type="match status" value="1"/>
</dbReference>
<keyword evidence="6" id="KW-0547">Nucleotide-binding</keyword>
<dbReference type="InterPro" id="IPR050173">
    <property type="entry name" value="ABC_transporter_C-like"/>
</dbReference>